<dbReference type="EMBL" id="KX587949">
    <property type="protein sequence ID" value="AWK24047.1"/>
    <property type="molecule type" value="Genomic_DNA"/>
</dbReference>
<evidence type="ECO:0000313" key="1">
    <source>
        <dbReference type="EMBL" id="AWK24047.1"/>
    </source>
</evidence>
<accession>A0A2S1ZER7</accession>
<name>A0A2S1ZER7_9CAUD</name>
<dbReference type="Proteomes" id="UP000245191">
    <property type="component" value="Segment"/>
</dbReference>
<keyword evidence="2" id="KW-1185">Reference proteome</keyword>
<reference evidence="1" key="1">
    <citation type="submission" date="2018-05" db="EMBL/GenBank/DDBJ databases">
        <title>A Klebsiella pneumoniae bacteriophage and its effect on 1,3-propanediol fermentation.</title>
        <authorList>
            <person name="Shen J."/>
            <person name="Zhou J."/>
            <person name="Xiu Z."/>
            <person name="Mu Y."/>
            <person name="Fu H."/>
            <person name="Sun Y."/>
            <person name="Xu Y."/>
        </authorList>
    </citation>
    <scope>NUCLEOTIDE SEQUENCE [LARGE SCALE GENOMIC DNA]</scope>
</reference>
<evidence type="ECO:0000313" key="2">
    <source>
        <dbReference type="Proteomes" id="UP000245191"/>
    </source>
</evidence>
<organism evidence="1 2">
    <name type="scientific">Klebsiella phage phiKpS2</name>
    <dbReference type="NCBI Taxonomy" id="1897515"/>
    <lineage>
        <taxon>Viruses</taxon>
        <taxon>Duplodnaviria</taxon>
        <taxon>Heunggongvirae</taxon>
        <taxon>Uroviricota</taxon>
        <taxon>Caudoviricetes</taxon>
        <taxon>Autographivirales</taxon>
        <taxon>Autoscriptoviridae</taxon>
        <taxon>Slopekvirinae</taxon>
        <taxon>Drulisvirus</taxon>
        <taxon>Drulisvirus KpS2</taxon>
    </lineage>
</organism>
<protein>
    <submittedName>
        <fullName evidence="1">Tail fiber family</fullName>
    </submittedName>
</protein>
<proteinExistence type="predicted"/>
<gene>
    <name evidence="1" type="ORF">phiKpS2_53</name>
</gene>
<sequence length="581" mass="61343">MALVDLVRAGGYSIEYPQFSSMAKLKAFPHSEDGQLVRLLSWHEGVGLGGGLFKVSTSSTATGNDGTVVVASNGVRLLRVVNGPIWADMFGALPNSDIDSMPAVAAAYAYAASVNTDLYIGVATYKFKGSTPINVDPSRAGIIGYQGKVRIDCSEFTGSVVFSINSSYSYTPAAYYNNLSPALQGLYVLGAKTSGVDGLLVGRETVGSDKSYNGQTEVRECTFDKFDRNIRMGHNSWRFVFYKVNSLNALSPNGILYVPAGLDDSGEILSFYHCQFFDGAGSNIRLSCSSYIMVFNTCSFLNITFFVDSASSATVTCNGCNFENPGSASTRRSTRRYVDISAGHTNVFNIIGGSIVTNSNPGQTQALLYVSTNNLLNLVGVTVPYGGHYQQEQELGYHAFIGGAGTVTTSGVMLQLLNGAGTCPLHSSLSTFSNWDFGYGNLNAWTVDKGTGTSSVVEYLANAGPKGTEGAMRVAPVSVGTNVSQVQAVTNPGMFSMSCMVNIATTSGNAGQISIGFLDAAGNRLPGGVSANLGTTTGWKVIGKNTLRGKVPIGAKQIRVNIQTVAGADVKYAYLLCNVVK</sequence>